<dbReference type="Proteomes" id="UP001165136">
    <property type="component" value="Unassembled WGS sequence"/>
</dbReference>
<dbReference type="EMBL" id="BSTI01000018">
    <property type="protein sequence ID" value="GLY69731.1"/>
    <property type="molecule type" value="Genomic_DNA"/>
</dbReference>
<keyword evidence="1" id="KW-0812">Transmembrane</keyword>
<proteinExistence type="predicted"/>
<dbReference type="AlphaFoldDB" id="A0A9W6R5C2"/>
<reference evidence="2" key="1">
    <citation type="submission" date="2023-03" db="EMBL/GenBank/DDBJ databases">
        <title>Amycolatopsis taiwanensis NBRC 103393.</title>
        <authorList>
            <person name="Ichikawa N."/>
            <person name="Sato H."/>
            <person name="Tonouchi N."/>
        </authorList>
    </citation>
    <scope>NUCLEOTIDE SEQUENCE</scope>
    <source>
        <strain evidence="2">NBRC 103393</strain>
    </source>
</reference>
<organism evidence="2 3">
    <name type="scientific">Amycolatopsis taiwanensis</name>
    <dbReference type="NCBI Taxonomy" id="342230"/>
    <lineage>
        <taxon>Bacteria</taxon>
        <taxon>Bacillati</taxon>
        <taxon>Actinomycetota</taxon>
        <taxon>Actinomycetes</taxon>
        <taxon>Pseudonocardiales</taxon>
        <taxon>Pseudonocardiaceae</taxon>
        <taxon>Amycolatopsis</taxon>
    </lineage>
</organism>
<keyword evidence="1" id="KW-1133">Transmembrane helix</keyword>
<keyword evidence="1" id="KW-0472">Membrane</keyword>
<evidence type="ECO:0000313" key="2">
    <source>
        <dbReference type="EMBL" id="GLY69731.1"/>
    </source>
</evidence>
<gene>
    <name evidence="2" type="ORF">Atai01_63500</name>
</gene>
<evidence type="ECO:0000256" key="1">
    <source>
        <dbReference type="SAM" id="Phobius"/>
    </source>
</evidence>
<feature type="transmembrane region" description="Helical" evidence="1">
    <location>
        <begin position="72"/>
        <end position="94"/>
    </location>
</feature>
<evidence type="ECO:0000313" key="3">
    <source>
        <dbReference type="Proteomes" id="UP001165136"/>
    </source>
</evidence>
<accession>A0A9W6R5C2</accession>
<sequence length="103" mass="11435">MRYRGRMATEPARNHRFEEDLVGLDPADPEAQAFAAHLDRMERCEPAFTVEASLQGVSDFADSSTRASGPRWFFAALVAALIVLGVLVSAWDIIVRAVEWLSQ</sequence>
<keyword evidence="3" id="KW-1185">Reference proteome</keyword>
<name>A0A9W6R5C2_9PSEU</name>
<protein>
    <submittedName>
        <fullName evidence="2">Uncharacterized protein</fullName>
    </submittedName>
</protein>
<comment type="caution">
    <text evidence="2">The sequence shown here is derived from an EMBL/GenBank/DDBJ whole genome shotgun (WGS) entry which is preliminary data.</text>
</comment>